<protein>
    <recommendedName>
        <fullName evidence="2 7">Glutamate racemase</fullName>
        <ecNumber evidence="2 7">5.1.1.3</ecNumber>
    </recommendedName>
</protein>
<dbReference type="SUPFAM" id="SSF53681">
    <property type="entry name" value="Aspartate/glutamate racemase"/>
    <property type="match status" value="2"/>
</dbReference>
<dbReference type="HAMAP" id="MF_00258">
    <property type="entry name" value="Glu_racemase"/>
    <property type="match status" value="1"/>
</dbReference>
<feature type="active site" description="Proton donor/acceptor" evidence="7">
    <location>
        <position position="77"/>
    </location>
</feature>
<dbReference type="GO" id="GO:0008881">
    <property type="term" value="F:glutamate racemase activity"/>
    <property type="evidence" value="ECO:0007669"/>
    <property type="project" value="UniProtKB-UniRule"/>
</dbReference>
<dbReference type="Pfam" id="PF01177">
    <property type="entry name" value="Asp_Glu_race"/>
    <property type="match status" value="1"/>
</dbReference>
<proteinExistence type="inferred from homology"/>
<dbReference type="NCBIfam" id="TIGR00067">
    <property type="entry name" value="glut_race"/>
    <property type="match status" value="1"/>
</dbReference>
<evidence type="ECO:0000256" key="4">
    <source>
        <dbReference type="ARBA" id="ARBA00022984"/>
    </source>
</evidence>
<comment type="pathway">
    <text evidence="7">Cell wall biogenesis; peptidoglycan biosynthesis.</text>
</comment>
<evidence type="ECO:0000256" key="5">
    <source>
        <dbReference type="ARBA" id="ARBA00023235"/>
    </source>
</evidence>
<dbReference type="PROSITE" id="PS00924">
    <property type="entry name" value="ASP_GLU_RACEMASE_2"/>
    <property type="match status" value="1"/>
</dbReference>
<keyword evidence="5 7" id="KW-0413">Isomerase</keyword>
<comment type="caution">
    <text evidence="8">The sequence shown here is derived from an EMBL/GenBank/DDBJ whole genome shotgun (WGS) entry which is preliminary data.</text>
</comment>
<dbReference type="InterPro" id="IPR001920">
    <property type="entry name" value="Asp/Glu_race"/>
</dbReference>
<dbReference type="AlphaFoldDB" id="A0A9D1MYY3"/>
<evidence type="ECO:0000256" key="6">
    <source>
        <dbReference type="ARBA" id="ARBA00023316"/>
    </source>
</evidence>
<reference evidence="8" key="1">
    <citation type="submission" date="2020-10" db="EMBL/GenBank/DDBJ databases">
        <authorList>
            <person name="Gilroy R."/>
        </authorList>
    </citation>
    <scope>NUCLEOTIDE SEQUENCE</scope>
    <source>
        <strain evidence="8">CHK154-7741</strain>
    </source>
</reference>
<keyword evidence="6 7" id="KW-0961">Cell wall biogenesis/degradation</keyword>
<dbReference type="InterPro" id="IPR015942">
    <property type="entry name" value="Asp/Glu/hydantoin_racemase"/>
</dbReference>
<organism evidence="8 9">
    <name type="scientific">Candidatus Limenecus avicola</name>
    <dbReference type="NCBI Taxonomy" id="2840847"/>
    <lineage>
        <taxon>Bacteria</taxon>
        <taxon>Bacillati</taxon>
        <taxon>Bacillota</taxon>
        <taxon>Clostridia</taxon>
        <taxon>Eubacteriales</taxon>
        <taxon>Clostridiaceae</taxon>
        <taxon>Clostridiaceae incertae sedis</taxon>
        <taxon>Candidatus Limenecus</taxon>
    </lineage>
</organism>
<dbReference type="Gene3D" id="3.40.50.1860">
    <property type="match status" value="2"/>
</dbReference>
<feature type="binding site" evidence="7">
    <location>
        <begin position="78"/>
        <end position="79"/>
    </location>
    <ligand>
        <name>substrate</name>
    </ligand>
</feature>
<sequence>MEIAEKDKAIGVMDSGVGGLTVLKQLLNVMPSENYLYFGDTKNLPYGEKTKEQLIEIVKEIFAFFEKQNVKAVVLACNTTSATAYEELKDKYSFKIYPLIQTVSKCVVLDKSLDRIGVMATEATVNSKKYTSELKKNNPAVEVFEQACPKWVPIVENQIKDYDEKSVITGYLNSVLEFNPKKIILGCTHYPYLLDKLVKYAPEDLFINPALLFANYIKQDLLKRNILNTDSSGSVSYFASSEPDVFKKNAKLFLEIDSLPELVEL</sequence>
<dbReference type="PANTHER" id="PTHR21198:SF3">
    <property type="entry name" value="GLUTAMATE RACEMASE"/>
    <property type="match status" value="1"/>
</dbReference>
<evidence type="ECO:0000256" key="3">
    <source>
        <dbReference type="ARBA" id="ARBA00022960"/>
    </source>
</evidence>
<evidence type="ECO:0000256" key="7">
    <source>
        <dbReference type="HAMAP-Rule" id="MF_00258"/>
    </source>
</evidence>
<evidence type="ECO:0000256" key="1">
    <source>
        <dbReference type="ARBA" id="ARBA00001602"/>
    </source>
</evidence>
<comment type="catalytic activity">
    <reaction evidence="1 7">
        <text>L-glutamate = D-glutamate</text>
        <dbReference type="Rhea" id="RHEA:12813"/>
        <dbReference type="ChEBI" id="CHEBI:29985"/>
        <dbReference type="ChEBI" id="CHEBI:29986"/>
        <dbReference type="EC" id="5.1.1.3"/>
    </reaction>
</comment>
<dbReference type="InterPro" id="IPR004391">
    <property type="entry name" value="Glu_race"/>
</dbReference>
<name>A0A9D1MYY3_9CLOT</name>
<dbReference type="GO" id="GO:0008360">
    <property type="term" value="P:regulation of cell shape"/>
    <property type="evidence" value="ECO:0007669"/>
    <property type="project" value="UniProtKB-KW"/>
</dbReference>
<feature type="active site" description="Proton donor/acceptor" evidence="7">
    <location>
        <position position="187"/>
    </location>
</feature>
<keyword evidence="3 7" id="KW-0133">Cell shape</keyword>
<gene>
    <name evidence="7 8" type="primary">murI</name>
    <name evidence="8" type="ORF">IAD26_02550</name>
</gene>
<dbReference type="EMBL" id="DVOD01000018">
    <property type="protein sequence ID" value="HIU91995.1"/>
    <property type="molecule type" value="Genomic_DNA"/>
</dbReference>
<reference evidence="8" key="2">
    <citation type="journal article" date="2021" name="PeerJ">
        <title>Extensive microbial diversity within the chicken gut microbiome revealed by metagenomics and culture.</title>
        <authorList>
            <person name="Gilroy R."/>
            <person name="Ravi A."/>
            <person name="Getino M."/>
            <person name="Pursley I."/>
            <person name="Horton D.L."/>
            <person name="Alikhan N.F."/>
            <person name="Baker D."/>
            <person name="Gharbi K."/>
            <person name="Hall N."/>
            <person name="Watson M."/>
            <person name="Adriaenssens E.M."/>
            <person name="Foster-Nyarko E."/>
            <person name="Jarju S."/>
            <person name="Secka A."/>
            <person name="Antonio M."/>
            <person name="Oren A."/>
            <person name="Chaudhuri R.R."/>
            <person name="La Ragione R."/>
            <person name="Hildebrand F."/>
            <person name="Pallen M.J."/>
        </authorList>
    </citation>
    <scope>NUCLEOTIDE SEQUENCE</scope>
    <source>
        <strain evidence="8">CHK154-7741</strain>
    </source>
</reference>
<keyword evidence="4 7" id="KW-0573">Peptidoglycan synthesis</keyword>
<feature type="binding site" evidence="7">
    <location>
        <begin position="188"/>
        <end position="189"/>
    </location>
    <ligand>
        <name>substrate</name>
    </ligand>
</feature>
<feature type="binding site" evidence="7">
    <location>
        <begin position="46"/>
        <end position="47"/>
    </location>
    <ligand>
        <name>substrate</name>
    </ligand>
</feature>
<comment type="similarity">
    <text evidence="7">Belongs to the aspartate/glutamate racemases family.</text>
</comment>
<dbReference type="PANTHER" id="PTHR21198">
    <property type="entry name" value="GLUTAMATE RACEMASE"/>
    <property type="match status" value="1"/>
</dbReference>
<dbReference type="GO" id="GO:0009252">
    <property type="term" value="P:peptidoglycan biosynthetic process"/>
    <property type="evidence" value="ECO:0007669"/>
    <property type="project" value="UniProtKB-UniRule"/>
</dbReference>
<evidence type="ECO:0000313" key="8">
    <source>
        <dbReference type="EMBL" id="HIU91995.1"/>
    </source>
</evidence>
<dbReference type="EC" id="5.1.1.3" evidence="2 7"/>
<dbReference type="GO" id="GO:0071555">
    <property type="term" value="P:cell wall organization"/>
    <property type="evidence" value="ECO:0007669"/>
    <property type="project" value="UniProtKB-KW"/>
</dbReference>
<accession>A0A9D1MYY3</accession>
<feature type="binding site" evidence="7">
    <location>
        <begin position="14"/>
        <end position="15"/>
    </location>
    <ligand>
        <name>substrate</name>
    </ligand>
</feature>
<dbReference type="InterPro" id="IPR033134">
    <property type="entry name" value="Asp/Glu_racemase_AS_2"/>
</dbReference>
<comment type="function">
    <text evidence="7">Provides the (R)-glutamate required for cell wall biosynthesis.</text>
</comment>
<evidence type="ECO:0000256" key="2">
    <source>
        <dbReference type="ARBA" id="ARBA00013090"/>
    </source>
</evidence>
<evidence type="ECO:0000313" key="9">
    <source>
        <dbReference type="Proteomes" id="UP000886748"/>
    </source>
</evidence>
<dbReference type="Proteomes" id="UP000886748">
    <property type="component" value="Unassembled WGS sequence"/>
</dbReference>